<keyword evidence="6" id="KW-0805">Transcription regulation</keyword>
<evidence type="ECO:0000256" key="3">
    <source>
        <dbReference type="ARBA" id="ARBA00022723"/>
    </source>
</evidence>
<evidence type="ECO:0000256" key="2">
    <source>
        <dbReference type="ARBA" id="ARBA00010857"/>
    </source>
</evidence>
<dbReference type="GO" id="GO:0017025">
    <property type="term" value="F:TBP-class protein binding"/>
    <property type="evidence" value="ECO:0007669"/>
    <property type="project" value="EnsemblFungi"/>
</dbReference>
<dbReference type="InterPro" id="IPR000812">
    <property type="entry name" value="TFIIB"/>
</dbReference>
<dbReference type="OrthoDB" id="511529at2759"/>
<dbReference type="STRING" id="1246581.A0A2H9TN14"/>
<dbReference type="AlphaFoldDB" id="A0A2H9TN14"/>
<dbReference type="SUPFAM" id="SSF57783">
    <property type="entry name" value="Zinc beta-ribbon"/>
    <property type="match status" value="1"/>
</dbReference>
<dbReference type="Pfam" id="PF08271">
    <property type="entry name" value="Zn_Ribbon_TF"/>
    <property type="match status" value="1"/>
</dbReference>
<reference evidence="14 15" key="1">
    <citation type="submission" date="2016-10" db="EMBL/GenBank/DDBJ databases">
        <title>The genome of Paramicrosporidium saccamoebae is the missing link in understanding Cryptomycota and Microsporidia evolution.</title>
        <authorList>
            <person name="Quandt C.A."/>
            <person name="Beaudet D."/>
            <person name="Corsaro D."/>
            <person name="Michel R."/>
            <person name="Corradi N."/>
            <person name="James T."/>
        </authorList>
    </citation>
    <scope>NUCLEOTIDE SEQUENCE [LARGE SCALE GENOMIC DNA]</scope>
    <source>
        <strain evidence="14 15">KSL3</strain>
    </source>
</reference>
<evidence type="ECO:0000256" key="5">
    <source>
        <dbReference type="ARBA" id="ARBA00022833"/>
    </source>
</evidence>
<dbReference type="GO" id="GO:0000126">
    <property type="term" value="C:transcription factor TFIIIB complex"/>
    <property type="evidence" value="ECO:0007669"/>
    <property type="project" value="EnsemblFungi"/>
</dbReference>
<dbReference type="PANTHER" id="PTHR11618">
    <property type="entry name" value="TRANSCRIPTION INITIATION FACTOR IIB-RELATED"/>
    <property type="match status" value="1"/>
</dbReference>
<keyword evidence="4 11" id="KW-0863">Zinc-finger</keyword>
<dbReference type="Gene3D" id="1.20.5.650">
    <property type="entry name" value="Single helix bin"/>
    <property type="match status" value="1"/>
</dbReference>
<dbReference type="InterPro" id="IPR011665">
    <property type="entry name" value="BRF1_TBP-bd_dom"/>
</dbReference>
<dbReference type="GO" id="GO:0001156">
    <property type="term" value="F:TFIIIC-class transcription factor complex binding"/>
    <property type="evidence" value="ECO:0007669"/>
    <property type="project" value="EnsemblFungi"/>
</dbReference>
<dbReference type="CDD" id="cd20554">
    <property type="entry name" value="CYCLIN_TFIIIB90_rpt2"/>
    <property type="match status" value="1"/>
</dbReference>
<evidence type="ECO:0000256" key="12">
    <source>
        <dbReference type="SAM" id="MobiDB-lite"/>
    </source>
</evidence>
<dbReference type="GO" id="GO:0097550">
    <property type="term" value="C:transcription preinitiation complex"/>
    <property type="evidence" value="ECO:0007669"/>
    <property type="project" value="TreeGrafter"/>
</dbReference>
<proteinExistence type="inferred from homology"/>
<evidence type="ECO:0000313" key="15">
    <source>
        <dbReference type="Proteomes" id="UP000240830"/>
    </source>
</evidence>
<keyword evidence="7" id="KW-0010">Activator</keyword>
<evidence type="ECO:0000256" key="7">
    <source>
        <dbReference type="ARBA" id="ARBA00023159"/>
    </source>
</evidence>
<dbReference type="PROSITE" id="PS51134">
    <property type="entry name" value="ZF_TFIIB"/>
    <property type="match status" value="1"/>
</dbReference>
<dbReference type="FunFam" id="1.10.472.10:FF:000002">
    <property type="entry name" value="Transcription factor IIIB 90 kDa subunit"/>
    <property type="match status" value="1"/>
</dbReference>
<dbReference type="GO" id="GO:0070898">
    <property type="term" value="P:RNA polymerase III preinitiation complex assembly"/>
    <property type="evidence" value="ECO:0007669"/>
    <property type="project" value="EnsemblFungi"/>
</dbReference>
<keyword evidence="15" id="KW-1185">Reference proteome</keyword>
<feature type="domain" description="TFIIB-type" evidence="13">
    <location>
        <begin position="1"/>
        <end position="31"/>
    </location>
</feature>
<dbReference type="FunFam" id="1.10.472.10:FF:000007">
    <property type="entry name" value="Transcription factor IIIB 90 kDa subunit"/>
    <property type="match status" value="1"/>
</dbReference>
<comment type="caution">
    <text evidence="14">The sequence shown here is derived from an EMBL/GenBank/DDBJ whole genome shotgun (WGS) entry which is preliminary data.</text>
</comment>
<evidence type="ECO:0000256" key="10">
    <source>
        <dbReference type="ARBA" id="ARBA00031009"/>
    </source>
</evidence>
<dbReference type="GO" id="GO:0001112">
    <property type="term" value="P:DNA-templated transcription open complex formation"/>
    <property type="evidence" value="ECO:0007669"/>
    <property type="project" value="EnsemblFungi"/>
</dbReference>
<dbReference type="SUPFAM" id="SSF47954">
    <property type="entry name" value="Cyclin-like"/>
    <property type="match status" value="2"/>
</dbReference>
<dbReference type="InterPro" id="IPR036915">
    <property type="entry name" value="Cyclin-like_sf"/>
</dbReference>
<dbReference type="GO" id="GO:0008270">
    <property type="term" value="F:zinc ion binding"/>
    <property type="evidence" value="ECO:0007669"/>
    <property type="project" value="UniProtKB-KW"/>
</dbReference>
<evidence type="ECO:0000256" key="1">
    <source>
        <dbReference type="ARBA" id="ARBA00004123"/>
    </source>
</evidence>
<dbReference type="GO" id="GO:0001006">
    <property type="term" value="F:RNA polymerase III type 3 promoter sequence-specific DNA binding"/>
    <property type="evidence" value="ECO:0007669"/>
    <property type="project" value="EnsemblFungi"/>
</dbReference>
<evidence type="ECO:0000256" key="11">
    <source>
        <dbReference type="PROSITE-ProRule" id="PRU00469"/>
    </source>
</evidence>
<evidence type="ECO:0000256" key="8">
    <source>
        <dbReference type="ARBA" id="ARBA00023163"/>
    </source>
</evidence>
<name>A0A2H9TN14_9FUNG</name>
<evidence type="ECO:0000256" key="6">
    <source>
        <dbReference type="ARBA" id="ARBA00023015"/>
    </source>
</evidence>
<dbReference type="SMART" id="SM00385">
    <property type="entry name" value="CYCLIN"/>
    <property type="match status" value="2"/>
</dbReference>
<dbReference type="EMBL" id="MTSL01000084">
    <property type="protein sequence ID" value="PJF19050.1"/>
    <property type="molecule type" value="Genomic_DNA"/>
</dbReference>
<dbReference type="Pfam" id="PF07741">
    <property type="entry name" value="BRF1"/>
    <property type="match status" value="1"/>
</dbReference>
<accession>A0A2H9TN14</accession>
<dbReference type="PRINTS" id="PR00685">
    <property type="entry name" value="TIFACTORIIB"/>
</dbReference>
<dbReference type="PANTHER" id="PTHR11618:SF4">
    <property type="entry name" value="TRANSCRIPTION FACTOR IIIB 90 KDA SUBUNIT"/>
    <property type="match status" value="1"/>
</dbReference>
<keyword evidence="8" id="KW-0804">Transcription</keyword>
<comment type="similarity">
    <text evidence="2">Belongs to the TFIIB family.</text>
</comment>
<keyword evidence="5" id="KW-0862">Zinc</keyword>
<dbReference type="GO" id="GO:0006359">
    <property type="term" value="P:regulation of transcription by RNA polymerase III"/>
    <property type="evidence" value="ECO:0007669"/>
    <property type="project" value="EnsemblFungi"/>
</dbReference>
<feature type="region of interest" description="Disordered" evidence="12">
    <location>
        <begin position="427"/>
        <end position="463"/>
    </location>
</feature>
<dbReference type="GO" id="GO:0005634">
    <property type="term" value="C:nucleus"/>
    <property type="evidence" value="ECO:0007669"/>
    <property type="project" value="UniProtKB-SubCell"/>
</dbReference>
<evidence type="ECO:0000256" key="9">
    <source>
        <dbReference type="ARBA" id="ARBA00023242"/>
    </source>
</evidence>
<dbReference type="InterPro" id="IPR013137">
    <property type="entry name" value="Znf_TFIIB"/>
</dbReference>
<dbReference type="GO" id="GO:0000995">
    <property type="term" value="F:RNA polymerase III general transcription initiation factor activity"/>
    <property type="evidence" value="ECO:0007669"/>
    <property type="project" value="EnsemblFungi"/>
</dbReference>
<keyword evidence="3" id="KW-0479">Metal-binding</keyword>
<dbReference type="CDD" id="cd20553">
    <property type="entry name" value="CYCLIN_TFIIIB90_rpt1"/>
    <property type="match status" value="1"/>
</dbReference>
<evidence type="ECO:0000313" key="14">
    <source>
        <dbReference type="EMBL" id="PJF19050.1"/>
    </source>
</evidence>
<keyword evidence="9" id="KW-0539">Nucleus</keyword>
<evidence type="ECO:0000256" key="4">
    <source>
        <dbReference type="ARBA" id="ARBA00022771"/>
    </source>
</evidence>
<dbReference type="GO" id="GO:0000994">
    <property type="term" value="F:RNA polymerase III core binding"/>
    <property type="evidence" value="ECO:0007669"/>
    <property type="project" value="EnsemblFungi"/>
</dbReference>
<dbReference type="Proteomes" id="UP000240830">
    <property type="component" value="Unassembled WGS sequence"/>
</dbReference>
<sequence length="497" mass="55055">MAVCPHCRSSEIEYDSAAGNSVCIRCGAVVEENTVVAEVSFGELTNGASVLEGQFISAERGRGMLPTIFGRRVGDLGKGEGVSAESRDMTLANGRRRIQALAGAVGLNGEHYIDAAHRWYALALQHQFTRGRRGPNVIAACLYIVCRQERTPHMLLDFADVLSTSVYSLGGTFLRLVRLLNLEMPIVDPSFFVARFSARLEFGERTSQVSNTALRLVARMKRDWIQTGRRPAGVCAAGLIIAARMHGFRRTEAEVVRVVRICEATLKKRLEEFGRTASSQLTPQEFEGIWLEQEADPPSFCHTRPKPGEPDTVHILPAVYQQAMGLRTQTAEELPLTPTSQESPVVEHDSLSDVEFDDEMESMLLDEIEIGLKTRYWTEMNKDYLDKEAEKARIKAIELAEFQKSNAQVPPLQQTGEKDGYEANVVEPSETTGPFKATRKRTRSARTTTPKESSPAVTAAEATKQVLQNKRLSKKINYEALDELFTTTAASAITSIK</sequence>
<gene>
    <name evidence="14" type="ORF">PSACC_01136</name>
</gene>
<organism evidence="14 15">
    <name type="scientific">Paramicrosporidium saccamoebae</name>
    <dbReference type="NCBI Taxonomy" id="1246581"/>
    <lineage>
        <taxon>Eukaryota</taxon>
        <taxon>Fungi</taxon>
        <taxon>Fungi incertae sedis</taxon>
        <taxon>Cryptomycota</taxon>
        <taxon>Cryptomycota incertae sedis</taxon>
        <taxon>Paramicrosporidium</taxon>
    </lineage>
</organism>
<evidence type="ECO:0000259" key="13">
    <source>
        <dbReference type="PROSITE" id="PS51134"/>
    </source>
</evidence>
<dbReference type="Gene3D" id="2.20.25.10">
    <property type="match status" value="1"/>
</dbReference>
<comment type="subcellular location">
    <subcellularLocation>
        <location evidence="1">Nucleus</location>
    </subcellularLocation>
</comment>
<protein>
    <recommendedName>
        <fullName evidence="10">B-related factor 1</fullName>
    </recommendedName>
</protein>
<dbReference type="InterPro" id="IPR013150">
    <property type="entry name" value="TFIIB_cyclin"/>
</dbReference>
<dbReference type="Gene3D" id="1.10.472.10">
    <property type="entry name" value="Cyclin-like"/>
    <property type="match status" value="2"/>
</dbReference>
<dbReference type="Pfam" id="PF00382">
    <property type="entry name" value="TFIIB"/>
    <property type="match status" value="2"/>
</dbReference>
<dbReference type="InterPro" id="IPR013763">
    <property type="entry name" value="Cyclin-like_dom"/>
</dbReference>